<dbReference type="InterPro" id="IPR019251">
    <property type="entry name" value="DUF2231_TM"/>
</dbReference>
<keyword evidence="1" id="KW-1133">Transmembrane helix</keyword>
<feature type="domain" description="DUF2231" evidence="2">
    <location>
        <begin position="16"/>
        <end position="139"/>
    </location>
</feature>
<keyword evidence="4" id="KW-1185">Reference proteome</keyword>
<keyword evidence="1" id="KW-0812">Transmembrane</keyword>
<feature type="transmembrane region" description="Helical" evidence="1">
    <location>
        <begin position="20"/>
        <end position="43"/>
    </location>
</feature>
<accession>A0A1M7YEJ6</accession>
<evidence type="ECO:0000256" key="1">
    <source>
        <dbReference type="SAM" id="Phobius"/>
    </source>
</evidence>
<name>A0A1M7YEJ6_9BACT</name>
<dbReference type="AlphaFoldDB" id="A0A1M7YEJ6"/>
<dbReference type="EMBL" id="FRFE01000022">
    <property type="protein sequence ID" value="SHO51065.1"/>
    <property type="molecule type" value="Genomic_DNA"/>
</dbReference>
<reference evidence="3 4" key="1">
    <citation type="submission" date="2016-12" db="EMBL/GenBank/DDBJ databases">
        <authorList>
            <person name="Song W.-J."/>
            <person name="Kurnit D.M."/>
        </authorList>
    </citation>
    <scope>NUCLEOTIDE SEQUENCE [LARGE SCALE GENOMIC DNA]</scope>
    <source>
        <strain evidence="3 4">DSM 18488</strain>
    </source>
</reference>
<organism evidence="3 4">
    <name type="scientific">Desulfopila aestuarii DSM 18488</name>
    <dbReference type="NCBI Taxonomy" id="1121416"/>
    <lineage>
        <taxon>Bacteria</taxon>
        <taxon>Pseudomonadati</taxon>
        <taxon>Thermodesulfobacteriota</taxon>
        <taxon>Desulfobulbia</taxon>
        <taxon>Desulfobulbales</taxon>
        <taxon>Desulfocapsaceae</taxon>
        <taxon>Desulfopila</taxon>
    </lineage>
</organism>
<dbReference type="Proteomes" id="UP000184603">
    <property type="component" value="Unassembled WGS sequence"/>
</dbReference>
<evidence type="ECO:0000313" key="3">
    <source>
        <dbReference type="EMBL" id="SHO51065.1"/>
    </source>
</evidence>
<feature type="transmembrane region" description="Helical" evidence="1">
    <location>
        <begin position="84"/>
        <end position="105"/>
    </location>
</feature>
<keyword evidence="1" id="KW-0472">Membrane</keyword>
<proteinExistence type="predicted"/>
<dbReference type="OrthoDB" id="5431724at2"/>
<evidence type="ECO:0000259" key="2">
    <source>
        <dbReference type="Pfam" id="PF09990"/>
    </source>
</evidence>
<feature type="transmembrane region" description="Helical" evidence="1">
    <location>
        <begin position="55"/>
        <end position="72"/>
    </location>
</feature>
<feature type="transmembrane region" description="Helical" evidence="1">
    <location>
        <begin position="117"/>
        <end position="139"/>
    </location>
</feature>
<sequence length="140" mass="14871">MINKLYELLETVGFTHPLHPIMVHIPMGMVIGMVLFGVAGIVGKKASLFSTAHHCAVLALLFIVPTLVTGVLDWQAKLGGEWETLIIVKMVLGVVLTGLLTIAVVMKSKGLAPRKLLLLYLLCMACAGGLGFSGGELVYG</sequence>
<dbReference type="RefSeq" id="WP_073615256.1">
    <property type="nucleotide sequence ID" value="NZ_FRFE01000022.1"/>
</dbReference>
<gene>
    <name evidence="3" type="ORF">SAMN02745220_03812</name>
</gene>
<evidence type="ECO:0000313" key="4">
    <source>
        <dbReference type="Proteomes" id="UP000184603"/>
    </source>
</evidence>
<dbReference type="Pfam" id="PF09990">
    <property type="entry name" value="DUF2231"/>
    <property type="match status" value="1"/>
</dbReference>
<protein>
    <submittedName>
        <fullName evidence="3">Uncharacterized membrane protein</fullName>
    </submittedName>
</protein>